<accession>A0ABU8WBS0</accession>
<sequence length="50" mass="5229">MRVDALQAGAMRKARDAAAQADEAVHDHPYRAIGIAAAAALFVGLLAARR</sequence>
<dbReference type="Pfam" id="PF19029">
    <property type="entry name" value="DUF883_C"/>
    <property type="match status" value="1"/>
</dbReference>
<name>A0ABU8WBS0_9BURK</name>
<feature type="domain" description="DUF883" evidence="2">
    <location>
        <begin position="21"/>
        <end position="50"/>
    </location>
</feature>
<feature type="transmembrane region" description="Helical" evidence="1">
    <location>
        <begin position="30"/>
        <end position="48"/>
    </location>
</feature>
<evidence type="ECO:0000256" key="1">
    <source>
        <dbReference type="SAM" id="Phobius"/>
    </source>
</evidence>
<proteinExistence type="predicted"/>
<evidence type="ECO:0000313" key="4">
    <source>
        <dbReference type="Proteomes" id="UP001363010"/>
    </source>
</evidence>
<gene>
    <name evidence="3" type="ORF">WKW80_32780</name>
</gene>
<dbReference type="RefSeq" id="WP_340367764.1">
    <property type="nucleotide sequence ID" value="NZ_JBBKZV010000039.1"/>
</dbReference>
<evidence type="ECO:0000313" key="3">
    <source>
        <dbReference type="EMBL" id="MEJ8826731.1"/>
    </source>
</evidence>
<keyword evidence="1" id="KW-0812">Transmembrane</keyword>
<keyword evidence="4" id="KW-1185">Reference proteome</keyword>
<organism evidence="3 4">
    <name type="scientific">Variovorax humicola</name>
    <dbReference type="NCBI Taxonomy" id="1769758"/>
    <lineage>
        <taxon>Bacteria</taxon>
        <taxon>Pseudomonadati</taxon>
        <taxon>Pseudomonadota</taxon>
        <taxon>Betaproteobacteria</taxon>
        <taxon>Burkholderiales</taxon>
        <taxon>Comamonadaceae</taxon>
        <taxon>Variovorax</taxon>
    </lineage>
</organism>
<keyword evidence="1" id="KW-1133">Transmembrane helix</keyword>
<keyword evidence="1" id="KW-0472">Membrane</keyword>
<protein>
    <recommendedName>
        <fullName evidence="2">DUF883 domain-containing protein</fullName>
    </recommendedName>
</protein>
<dbReference type="Proteomes" id="UP001363010">
    <property type="component" value="Unassembled WGS sequence"/>
</dbReference>
<dbReference type="InterPro" id="IPR043605">
    <property type="entry name" value="DUF883_C"/>
</dbReference>
<reference evidence="3 4" key="1">
    <citation type="submission" date="2024-03" db="EMBL/GenBank/DDBJ databases">
        <title>Novel species of the genus Variovorax.</title>
        <authorList>
            <person name="Liu Q."/>
            <person name="Xin Y.-H."/>
        </authorList>
    </citation>
    <scope>NUCLEOTIDE SEQUENCE [LARGE SCALE GENOMIC DNA]</scope>
    <source>
        <strain evidence="3 4">KACC 18501</strain>
    </source>
</reference>
<comment type="caution">
    <text evidence="3">The sequence shown here is derived from an EMBL/GenBank/DDBJ whole genome shotgun (WGS) entry which is preliminary data.</text>
</comment>
<dbReference type="EMBL" id="JBBKZV010000039">
    <property type="protein sequence ID" value="MEJ8826731.1"/>
    <property type="molecule type" value="Genomic_DNA"/>
</dbReference>
<evidence type="ECO:0000259" key="2">
    <source>
        <dbReference type="Pfam" id="PF19029"/>
    </source>
</evidence>